<keyword evidence="1" id="KW-1133">Transmembrane helix</keyword>
<dbReference type="EMBL" id="JASPKZ010003161">
    <property type="protein sequence ID" value="KAJ9593850.1"/>
    <property type="molecule type" value="Genomic_DNA"/>
</dbReference>
<evidence type="ECO:0000313" key="3">
    <source>
        <dbReference type="Proteomes" id="UP001233999"/>
    </source>
</evidence>
<keyword evidence="3" id="KW-1185">Reference proteome</keyword>
<keyword evidence="1" id="KW-0812">Transmembrane</keyword>
<keyword evidence="1" id="KW-0472">Membrane</keyword>
<evidence type="ECO:0000313" key="2">
    <source>
        <dbReference type="EMBL" id="KAJ9593850.1"/>
    </source>
</evidence>
<protein>
    <submittedName>
        <fullName evidence="2">Uncharacterized protein</fullName>
    </submittedName>
</protein>
<feature type="transmembrane region" description="Helical" evidence="1">
    <location>
        <begin position="83"/>
        <end position="104"/>
    </location>
</feature>
<dbReference type="AlphaFoldDB" id="A0AAD8A804"/>
<evidence type="ECO:0000256" key="1">
    <source>
        <dbReference type="SAM" id="Phobius"/>
    </source>
</evidence>
<organism evidence="2 3">
    <name type="scientific">Diploptera punctata</name>
    <name type="common">Pacific beetle cockroach</name>
    <dbReference type="NCBI Taxonomy" id="6984"/>
    <lineage>
        <taxon>Eukaryota</taxon>
        <taxon>Metazoa</taxon>
        <taxon>Ecdysozoa</taxon>
        <taxon>Arthropoda</taxon>
        <taxon>Hexapoda</taxon>
        <taxon>Insecta</taxon>
        <taxon>Pterygota</taxon>
        <taxon>Neoptera</taxon>
        <taxon>Polyneoptera</taxon>
        <taxon>Dictyoptera</taxon>
        <taxon>Blattodea</taxon>
        <taxon>Blaberoidea</taxon>
        <taxon>Blaberidae</taxon>
        <taxon>Diplopterinae</taxon>
        <taxon>Diploptera</taxon>
    </lineage>
</organism>
<comment type="caution">
    <text evidence="2">The sequence shown here is derived from an EMBL/GenBank/DDBJ whole genome shotgun (WGS) entry which is preliminary data.</text>
</comment>
<proteinExistence type="predicted"/>
<accession>A0AAD8A804</accession>
<reference evidence="2" key="1">
    <citation type="journal article" date="2023" name="IScience">
        <title>Live-bearing cockroach genome reveals convergent evolutionary mechanisms linked to viviparity in insects and beyond.</title>
        <authorList>
            <person name="Fouks B."/>
            <person name="Harrison M.C."/>
            <person name="Mikhailova A.A."/>
            <person name="Marchal E."/>
            <person name="English S."/>
            <person name="Carruthers M."/>
            <person name="Jennings E.C."/>
            <person name="Chiamaka E.L."/>
            <person name="Frigard R.A."/>
            <person name="Pippel M."/>
            <person name="Attardo G.M."/>
            <person name="Benoit J.B."/>
            <person name="Bornberg-Bauer E."/>
            <person name="Tobe S.S."/>
        </authorList>
    </citation>
    <scope>NUCLEOTIDE SEQUENCE</scope>
    <source>
        <strain evidence="2">Stay&amp;Tobe</strain>
    </source>
</reference>
<dbReference type="Proteomes" id="UP001233999">
    <property type="component" value="Unassembled WGS sequence"/>
</dbReference>
<sequence>MGNGRKRKYVCPLDMSSVCAKWTNYFDNEIVNVTYFCTRIQITNDGSMTAGCLTHYKHSYSAEVCACRSTSPHVMPCNYANRIASTSLLLVIYSIATVFDAALVRSTEDMYL</sequence>
<reference evidence="2" key="2">
    <citation type="submission" date="2023-05" db="EMBL/GenBank/DDBJ databases">
        <authorList>
            <person name="Fouks B."/>
        </authorList>
    </citation>
    <scope>NUCLEOTIDE SEQUENCE</scope>
    <source>
        <strain evidence="2">Stay&amp;Tobe</strain>
        <tissue evidence="2">Testes</tissue>
    </source>
</reference>
<name>A0AAD8A804_DIPPU</name>
<gene>
    <name evidence="2" type="ORF">L9F63_027505</name>
</gene>